<keyword evidence="3" id="KW-1185">Reference proteome</keyword>
<dbReference type="GO" id="GO:0016627">
    <property type="term" value="F:oxidoreductase activity, acting on the CH-CH group of donors"/>
    <property type="evidence" value="ECO:0007669"/>
    <property type="project" value="UniProtKB-ARBA"/>
</dbReference>
<dbReference type="OrthoDB" id="1731983at2759"/>
<proteinExistence type="predicted"/>
<evidence type="ECO:0000313" key="2">
    <source>
        <dbReference type="EMBL" id="OEL25803.1"/>
    </source>
</evidence>
<dbReference type="PANTHER" id="PTHR32487">
    <property type="entry name" value="3-OXO-DELTA(4,5)-STEROID 5-BETA-REDUCTASE"/>
    <property type="match status" value="1"/>
</dbReference>
<dbReference type="Proteomes" id="UP000095767">
    <property type="component" value="Unassembled WGS sequence"/>
</dbReference>
<dbReference type="AlphaFoldDB" id="A0A1E5VKY9"/>
<gene>
    <name evidence="2" type="ORF">BAE44_0013182</name>
</gene>
<dbReference type="PANTHER" id="PTHR32487:SF0">
    <property type="entry name" value="3-OXO-DELTA(4,5)-STEROID 5-BETA-REDUCTASE"/>
    <property type="match status" value="1"/>
</dbReference>
<sequence>MLRNVLSAVVPACPALVHVCLQTGTKHYVGSFEAIGKIPIPLDPPYTEDMARLDCPNFYYDQEDILVDAVARRGGAVSWSVHRPRLILGFAPRAP</sequence>
<organism evidence="2 3">
    <name type="scientific">Dichanthelium oligosanthes</name>
    <dbReference type="NCBI Taxonomy" id="888268"/>
    <lineage>
        <taxon>Eukaryota</taxon>
        <taxon>Viridiplantae</taxon>
        <taxon>Streptophyta</taxon>
        <taxon>Embryophyta</taxon>
        <taxon>Tracheophyta</taxon>
        <taxon>Spermatophyta</taxon>
        <taxon>Magnoliopsida</taxon>
        <taxon>Liliopsida</taxon>
        <taxon>Poales</taxon>
        <taxon>Poaceae</taxon>
        <taxon>PACMAD clade</taxon>
        <taxon>Panicoideae</taxon>
        <taxon>Panicodae</taxon>
        <taxon>Paniceae</taxon>
        <taxon>Dichantheliinae</taxon>
        <taxon>Dichanthelium</taxon>
    </lineage>
</organism>
<evidence type="ECO:0000259" key="1">
    <source>
        <dbReference type="Pfam" id="PF22917"/>
    </source>
</evidence>
<accession>A0A1E5VKY9</accession>
<comment type="caution">
    <text evidence="2">The sequence shown here is derived from an EMBL/GenBank/DDBJ whole genome shotgun (WGS) entry which is preliminary data.</text>
</comment>
<dbReference type="EMBL" id="LWDX02036230">
    <property type="protein sequence ID" value="OEL25803.1"/>
    <property type="molecule type" value="Genomic_DNA"/>
</dbReference>
<dbReference type="STRING" id="888268.A0A1E5VKY9"/>
<dbReference type="Gene3D" id="3.40.50.720">
    <property type="entry name" value="NAD(P)-binding Rossmann-like Domain"/>
    <property type="match status" value="1"/>
</dbReference>
<name>A0A1E5VKY9_9POAL</name>
<dbReference type="InterPro" id="IPR055222">
    <property type="entry name" value="PRISE-like_Rossmann-fold"/>
</dbReference>
<dbReference type="Pfam" id="PF22917">
    <property type="entry name" value="PRISE"/>
    <property type="match status" value="1"/>
</dbReference>
<reference evidence="2 3" key="1">
    <citation type="submission" date="2016-09" db="EMBL/GenBank/DDBJ databases">
        <title>The draft genome of Dichanthelium oligosanthes: A C3 panicoid grass species.</title>
        <authorList>
            <person name="Studer A.J."/>
            <person name="Schnable J.C."/>
            <person name="Brutnell T.P."/>
        </authorList>
    </citation>
    <scope>NUCLEOTIDE SEQUENCE [LARGE SCALE GENOMIC DNA]</scope>
    <source>
        <strain evidence="3">cv. Kellogg 1175</strain>
        <tissue evidence="2">Leaf</tissue>
    </source>
</reference>
<feature type="domain" description="PRISE-like Rossmann-fold" evidence="1">
    <location>
        <begin position="2"/>
        <end position="93"/>
    </location>
</feature>
<protein>
    <submittedName>
        <fullName evidence="2">3-oxo-Delta(4,5)-steroid 5-beta-reductase</fullName>
    </submittedName>
</protein>
<evidence type="ECO:0000313" key="3">
    <source>
        <dbReference type="Proteomes" id="UP000095767"/>
    </source>
</evidence>